<dbReference type="OrthoDB" id="9802910at2"/>
<reference evidence="2 3" key="1">
    <citation type="submission" date="2017-02" db="EMBL/GenBank/DDBJ databases">
        <authorList>
            <person name="Peterson S.W."/>
        </authorList>
    </citation>
    <scope>NUCLEOTIDE SEQUENCE [LARGE SCALE GENOMIC DNA]</scope>
    <source>
        <strain evidence="2 3">DSM 45154</strain>
    </source>
</reference>
<dbReference type="RefSeq" id="WP_078762945.1">
    <property type="nucleotide sequence ID" value="NZ_FUWS01000010.1"/>
</dbReference>
<organism evidence="2 3">
    <name type="scientific">Marinactinospora thermotolerans DSM 45154</name>
    <dbReference type="NCBI Taxonomy" id="1122192"/>
    <lineage>
        <taxon>Bacteria</taxon>
        <taxon>Bacillati</taxon>
        <taxon>Actinomycetota</taxon>
        <taxon>Actinomycetes</taxon>
        <taxon>Streptosporangiales</taxon>
        <taxon>Nocardiopsidaceae</taxon>
        <taxon>Marinactinospora</taxon>
    </lineage>
</organism>
<evidence type="ECO:0000313" key="3">
    <source>
        <dbReference type="Proteomes" id="UP000190637"/>
    </source>
</evidence>
<sequence>MGHSKDDTPGPVPHQGGGDGARRLFSTAEAHALLPWVRELTDELVAVRADLVQLAADLNTGGMSPLGGMAELKALEARLAEIPAELGEAGIEVKGVAPLLLDFPVLLSGTPVRLCWLEGETEIAWYHRIDLGFAGRRPLPPTERAYPPPS</sequence>
<dbReference type="EMBL" id="FUWS01000010">
    <property type="protein sequence ID" value="SKA29287.1"/>
    <property type="molecule type" value="Genomic_DNA"/>
</dbReference>
<proteinExistence type="predicted"/>
<dbReference type="AlphaFoldDB" id="A0A1T4SM62"/>
<gene>
    <name evidence="2" type="ORF">SAMN02745673_03691</name>
</gene>
<feature type="region of interest" description="Disordered" evidence="1">
    <location>
        <begin position="1"/>
        <end position="21"/>
    </location>
</feature>
<dbReference type="InterPro" id="IPR018699">
    <property type="entry name" value="DUF2203"/>
</dbReference>
<accession>A0A1T4SM62</accession>
<keyword evidence="3" id="KW-1185">Reference proteome</keyword>
<evidence type="ECO:0000313" key="2">
    <source>
        <dbReference type="EMBL" id="SKA29287.1"/>
    </source>
</evidence>
<name>A0A1T4SM62_9ACTN</name>
<dbReference type="STRING" id="1122192.SAMN02745673_03691"/>
<protein>
    <recommendedName>
        <fullName evidence="4">DUF2203 domain-containing protein</fullName>
    </recommendedName>
</protein>
<dbReference type="Proteomes" id="UP000190637">
    <property type="component" value="Unassembled WGS sequence"/>
</dbReference>
<evidence type="ECO:0000256" key="1">
    <source>
        <dbReference type="SAM" id="MobiDB-lite"/>
    </source>
</evidence>
<evidence type="ECO:0008006" key="4">
    <source>
        <dbReference type="Google" id="ProtNLM"/>
    </source>
</evidence>
<dbReference type="Pfam" id="PF09969">
    <property type="entry name" value="DUF2203"/>
    <property type="match status" value="1"/>
</dbReference>
<dbReference type="PIRSF" id="PIRSF016498">
    <property type="entry name" value="UCP016498"/>
    <property type="match status" value="1"/>
</dbReference>